<dbReference type="KEGG" id="eaz:JHT90_01735"/>
<dbReference type="SUPFAM" id="SSF52047">
    <property type="entry name" value="RNI-like"/>
    <property type="match status" value="1"/>
</dbReference>
<name>A0A974RYL0_9GAMM</name>
<reference evidence="1 2" key="1">
    <citation type="submission" date="2021-01" db="EMBL/GenBank/DDBJ databases">
        <title>Entomomonas sp. F2A isolated from a house cricket (Acheta domesticus).</title>
        <authorList>
            <person name="Spergser J."/>
            <person name="Busse H.-J."/>
        </authorList>
    </citation>
    <scope>NUCLEOTIDE SEQUENCE [LARGE SCALE GENOMIC DNA]</scope>
    <source>
        <strain evidence="1 2">F2A</strain>
    </source>
</reference>
<proteinExistence type="predicted"/>
<dbReference type="InterPro" id="IPR047722">
    <property type="entry name" value="STM4015-like"/>
</dbReference>
<dbReference type="InterPro" id="IPR032675">
    <property type="entry name" value="LRR_dom_sf"/>
</dbReference>
<gene>
    <name evidence="1" type="ORF">JHT90_01735</name>
</gene>
<dbReference type="NCBIfam" id="NF038076">
    <property type="entry name" value="fam_STM4015"/>
    <property type="match status" value="1"/>
</dbReference>
<evidence type="ECO:0000313" key="1">
    <source>
        <dbReference type="EMBL" id="QQP85999.1"/>
    </source>
</evidence>
<protein>
    <submittedName>
        <fullName evidence="1">STM4015 family protein</fullName>
    </submittedName>
</protein>
<organism evidence="1 2">
    <name type="scientific">Entomomonas asaccharolytica</name>
    <dbReference type="NCBI Taxonomy" id="2785331"/>
    <lineage>
        <taxon>Bacteria</taxon>
        <taxon>Pseudomonadati</taxon>
        <taxon>Pseudomonadota</taxon>
        <taxon>Gammaproteobacteria</taxon>
        <taxon>Pseudomonadales</taxon>
        <taxon>Pseudomonadaceae</taxon>
        <taxon>Entomomonas</taxon>
    </lineage>
</organism>
<keyword evidence="2" id="KW-1185">Reference proteome</keyword>
<sequence length="310" mass="34538">MTIGNHLDKFAGYKVEDWQAGQPLKNLENTIYRIAVDYDDKQTWDEKFQQYLAEPNAKETRGLVLGAYSEEMFEVSCDDPINAVIAAKDQLPLLDTLFVNDITYEENEISWIVNTDNAPLIHAFPKLKHFGTRGGNDLGFTNLNAPELETLIVQSGGLASETIKEIANANLPKLKHLEIYLGTEDYGYGGSVEDLQPILQDRFNQLTYLGLVNCDEQDNIAKAVANAPVVTHLETLDLSLGTLGDEGAQALLDSKNLDNLKHLDLNHNYLSETMVEKLEAFAAAKGFTIDVSSDADYDEDDDWRYVSIGE</sequence>
<dbReference type="Gene3D" id="3.80.10.10">
    <property type="entry name" value="Ribonuclease Inhibitor"/>
    <property type="match status" value="1"/>
</dbReference>
<accession>A0A974RYL0</accession>
<dbReference type="RefSeq" id="WP_201093328.1">
    <property type="nucleotide sequence ID" value="NZ_CP067393.1"/>
</dbReference>
<dbReference type="AlphaFoldDB" id="A0A974RYL0"/>
<evidence type="ECO:0000313" key="2">
    <source>
        <dbReference type="Proteomes" id="UP000595278"/>
    </source>
</evidence>
<dbReference type="Proteomes" id="UP000595278">
    <property type="component" value="Chromosome"/>
</dbReference>
<dbReference type="EMBL" id="CP067393">
    <property type="protein sequence ID" value="QQP85999.1"/>
    <property type="molecule type" value="Genomic_DNA"/>
</dbReference>